<keyword evidence="1 11" id="KW-0645">Protease</keyword>
<keyword evidence="9" id="KW-0732">Signal</keyword>
<feature type="disulfide bond" evidence="8">
    <location>
        <begin position="334"/>
        <end position="349"/>
    </location>
</feature>
<evidence type="ECO:0000256" key="6">
    <source>
        <dbReference type="PIRSR" id="PIRSR600841-1"/>
    </source>
</evidence>
<proteinExistence type="predicted"/>
<gene>
    <name evidence="11" type="primary">lasA</name>
    <name evidence="11" type="ORF">FIV01_07545</name>
</gene>
<dbReference type="GO" id="GO:0004222">
    <property type="term" value="F:metalloendopeptidase activity"/>
    <property type="evidence" value="ECO:0007669"/>
    <property type="project" value="InterPro"/>
</dbReference>
<dbReference type="PANTHER" id="PTHR21666">
    <property type="entry name" value="PEPTIDASE-RELATED"/>
    <property type="match status" value="1"/>
</dbReference>
<dbReference type="RefSeq" id="WP_152430445.1">
    <property type="nucleotide sequence ID" value="NZ_CBCSDK010000004.1"/>
</dbReference>
<feature type="chain" id="PRO_5024914824" evidence="9">
    <location>
        <begin position="19"/>
        <end position="358"/>
    </location>
</feature>
<feature type="active site" description="Proton donor/acceptor" evidence="6">
    <location>
        <position position="299"/>
    </location>
</feature>
<dbReference type="KEGG" id="vaq:FIV01_07545"/>
<feature type="signal peptide" evidence="9">
    <location>
        <begin position="1"/>
        <end position="18"/>
    </location>
</feature>
<keyword evidence="5" id="KW-0482">Metalloprotease</keyword>
<dbReference type="EMBL" id="CP045350">
    <property type="protein sequence ID" value="QFT26279.1"/>
    <property type="molecule type" value="Genomic_DNA"/>
</dbReference>
<feature type="active site" description="Proton donor/acceptor" evidence="6">
    <location>
        <position position="260"/>
    </location>
</feature>
<evidence type="ECO:0000313" key="12">
    <source>
        <dbReference type="Proteomes" id="UP000326936"/>
    </source>
</evidence>
<organism evidence="11 12">
    <name type="scientific">Vibrio aquimaris</name>
    <dbReference type="NCBI Taxonomy" id="2587862"/>
    <lineage>
        <taxon>Bacteria</taxon>
        <taxon>Pseudomonadati</taxon>
        <taxon>Pseudomonadota</taxon>
        <taxon>Gammaproteobacteria</taxon>
        <taxon>Vibrionales</taxon>
        <taxon>Vibrionaceae</taxon>
        <taxon>Vibrio</taxon>
    </lineage>
</organism>
<keyword evidence="3 11" id="KW-0378">Hydrolase</keyword>
<dbReference type="InterPro" id="IPR050570">
    <property type="entry name" value="Cell_wall_metabolism_enzyme"/>
</dbReference>
<feature type="disulfide bond" evidence="8">
    <location>
        <begin position="244"/>
        <end position="290"/>
    </location>
</feature>
<reference evidence="11 12" key="1">
    <citation type="submission" date="2019-10" db="EMBL/GenBank/DDBJ databases">
        <title>Complete genome sequence of Vibrio sp. strain THAF100, isolated from non-filtered water from the water column of tank 6 of a marine aquarium containing stony-coral fragments. Water maintained at 26 degree C.</title>
        <authorList>
            <person name="Ruckert C."/>
            <person name="Franco A."/>
            <person name="Kalinowski J."/>
            <person name="Glaeser S."/>
        </authorList>
    </citation>
    <scope>NUCLEOTIDE SEQUENCE [LARGE SCALE GENOMIC DNA]</scope>
    <source>
        <strain evidence="11 12">THAF100</strain>
    </source>
</reference>
<dbReference type="Proteomes" id="UP000326936">
    <property type="component" value="Chromosome"/>
</dbReference>
<evidence type="ECO:0000256" key="9">
    <source>
        <dbReference type="SAM" id="SignalP"/>
    </source>
</evidence>
<evidence type="ECO:0000256" key="5">
    <source>
        <dbReference type="ARBA" id="ARBA00023049"/>
    </source>
</evidence>
<dbReference type="OrthoDB" id="6188067at2"/>
<keyword evidence="8" id="KW-1015">Disulfide bond</keyword>
<evidence type="ECO:0000256" key="3">
    <source>
        <dbReference type="ARBA" id="ARBA00022801"/>
    </source>
</evidence>
<keyword evidence="4 7" id="KW-0862">Zinc</keyword>
<name>A0A5P9CIW0_9VIBR</name>
<dbReference type="CDD" id="cd12797">
    <property type="entry name" value="M23_peptidase"/>
    <property type="match status" value="1"/>
</dbReference>
<dbReference type="AlphaFoldDB" id="A0A5P9CIW0"/>
<feature type="binding site" evidence="7">
    <location>
        <position position="215"/>
    </location>
    <ligand>
        <name>Zn(2+)</name>
        <dbReference type="ChEBI" id="CHEBI:29105"/>
    </ligand>
</feature>
<dbReference type="Pfam" id="PF01551">
    <property type="entry name" value="Peptidase_M23"/>
    <property type="match status" value="1"/>
</dbReference>
<feature type="binding site" evidence="7">
    <location>
        <position position="202"/>
    </location>
    <ligand>
        <name>Zn(2+)</name>
        <dbReference type="ChEBI" id="CHEBI:29105"/>
    </ligand>
</feature>
<sequence>MKTILLTFALFWSVNSVAHSLMPPIDIGKIDKAKVGSLNSQTFISENNFVFRPIEHPFNMQMYFSEYNEWHLLEEDLLHWSGAMGIDPRVVLTTLAITSGWNPKSNPSDPELSRYKLDIKQITNYLSQVFYQSINQSLSDDQAISFALSSSLKSSALWPQWVSFYKEWFGEPSSDQSRTKSAQPEMQWPWRAGYNWVPNGPHSHTGSGFPLSSIDVSYDWPRWGGQTYSVTAAHEGYVSIFSRCQLRVTHPDGWATNYYHMDGIDIQHGAWVSKNDRIGTYASQKNIALCQGGSSTGPHLHFSVLFNGRFQSLQNLSLGPYQVDVGRYSYDNNCRYTWMTDKRSNNKRCFWSRIDNPL</sequence>
<feature type="binding site" evidence="7">
    <location>
        <position position="301"/>
    </location>
    <ligand>
        <name>Zn(2+)</name>
        <dbReference type="ChEBI" id="CHEBI:29105"/>
    </ligand>
</feature>
<evidence type="ECO:0000259" key="10">
    <source>
        <dbReference type="Pfam" id="PF01551"/>
    </source>
</evidence>
<dbReference type="EC" id="3.4.24.-" evidence="11"/>
<evidence type="ECO:0000256" key="7">
    <source>
        <dbReference type="PIRSR" id="PIRSR600841-2"/>
    </source>
</evidence>
<dbReference type="SUPFAM" id="SSF51261">
    <property type="entry name" value="Duplicated hybrid motif"/>
    <property type="match status" value="1"/>
</dbReference>
<evidence type="ECO:0000313" key="11">
    <source>
        <dbReference type="EMBL" id="QFT26279.1"/>
    </source>
</evidence>
<feature type="domain" description="M23ase beta-sheet core" evidence="10">
    <location>
        <begin position="229"/>
        <end position="309"/>
    </location>
</feature>
<dbReference type="PANTHER" id="PTHR21666:SF288">
    <property type="entry name" value="CELL DIVISION PROTEIN YTFB"/>
    <property type="match status" value="1"/>
</dbReference>
<evidence type="ECO:0000256" key="2">
    <source>
        <dbReference type="ARBA" id="ARBA00022723"/>
    </source>
</evidence>
<dbReference type="InterPro" id="IPR016047">
    <property type="entry name" value="M23ase_b-sheet_dom"/>
</dbReference>
<evidence type="ECO:0000256" key="1">
    <source>
        <dbReference type="ARBA" id="ARBA00022670"/>
    </source>
</evidence>
<comment type="cofactor">
    <cofactor evidence="7">
        <name>Zn(2+)</name>
        <dbReference type="ChEBI" id="CHEBI:29105"/>
    </cofactor>
    <text evidence="7">Binds 1 zinc ion per subunit.</text>
</comment>
<dbReference type="PRINTS" id="PR00933">
    <property type="entry name" value="BLYTICPTASE"/>
</dbReference>
<dbReference type="GO" id="GO:0006508">
    <property type="term" value="P:proteolysis"/>
    <property type="evidence" value="ECO:0007669"/>
    <property type="project" value="UniProtKB-KW"/>
</dbReference>
<dbReference type="InterPro" id="IPR000841">
    <property type="entry name" value="Pept_M23A_Blytic"/>
</dbReference>
<dbReference type="Gene3D" id="2.70.70.10">
    <property type="entry name" value="Glucose Permease (Domain IIA)"/>
    <property type="match status" value="1"/>
</dbReference>
<keyword evidence="2 7" id="KW-0479">Metal-binding</keyword>
<evidence type="ECO:0000256" key="8">
    <source>
        <dbReference type="PIRSR" id="PIRSR600841-3"/>
    </source>
</evidence>
<accession>A0A5P9CIW0</accession>
<evidence type="ECO:0000256" key="4">
    <source>
        <dbReference type="ARBA" id="ARBA00022833"/>
    </source>
</evidence>
<dbReference type="InterPro" id="IPR011055">
    <property type="entry name" value="Dup_hybrid_motif"/>
</dbReference>
<protein>
    <submittedName>
        <fullName evidence="11">Protease LasA</fullName>
        <ecNumber evidence="11">3.4.24.-</ecNumber>
    </submittedName>
</protein>
<keyword evidence="12" id="KW-1185">Reference proteome</keyword>
<dbReference type="GO" id="GO:0046872">
    <property type="term" value="F:metal ion binding"/>
    <property type="evidence" value="ECO:0007669"/>
    <property type="project" value="UniProtKB-KW"/>
</dbReference>